<sequence>MYMFEGGRMKGGMFTQFISIMYCVFSFCALSIFLLSADFKTYCDKDDYCYKEYTEKFKFGSISRIFLKKSYTTGISREKERLRLKNIPDKEYKKAQGAYFPSYSLDFSIVGEHRAVNIKQVSFDGVKATPSIFELFEPSWQLAEIKDFQMGLSSVNKQFLGVIFPVPVNNTFTVHLRKRLIDKLKLQPRIKITLISIYGKKFVMETDNFIKKYNF</sequence>
<geneLocation type="plasmid" evidence="6">
    <name>lp150</name>
</geneLocation>
<evidence type="ECO:0000256" key="2">
    <source>
        <dbReference type="ARBA" id="ARBA00018692"/>
    </source>
</evidence>
<keyword evidence="5" id="KW-0472">Membrane</keyword>
<keyword evidence="6" id="KW-0614">Plasmid</keyword>
<keyword evidence="5" id="KW-1133">Transmembrane helix</keyword>
<accession>T1ECN6</accession>
<proteinExistence type="inferred from homology"/>
<gene>
    <name evidence="6" type="ORF">BTA078</name>
</gene>
<reference evidence="6" key="2">
    <citation type="journal article" date="2013" name="J. Bacteriol.">
        <title>Large linear plasmids of Borrelia species that cause relapsing fever.</title>
        <authorList>
            <person name="Miller S.C."/>
            <person name="Porcella S.F."/>
            <person name="Raffel S.J."/>
            <person name="Schwan T.G."/>
            <person name="Barbour A.G."/>
        </authorList>
    </citation>
    <scope>NUCLEOTIDE SEQUENCE</scope>
    <source>
        <strain evidence="6">91E135</strain>
        <plasmid evidence="6">lp150</plasmid>
    </source>
</reference>
<keyword evidence="5" id="KW-0812">Transmembrane</keyword>
<organism evidence="6">
    <name type="scientific">Borrelia turicatae (strain 91E135)</name>
    <dbReference type="NCBI Taxonomy" id="314724"/>
    <lineage>
        <taxon>Bacteria</taxon>
        <taxon>Pseudomonadati</taxon>
        <taxon>Spirochaetota</taxon>
        <taxon>Spirochaetia</taxon>
        <taxon>Spirochaetales</taxon>
        <taxon>Borreliaceae</taxon>
        <taxon>Borrelia</taxon>
    </lineage>
</organism>
<evidence type="ECO:0000256" key="1">
    <source>
        <dbReference type="ARBA" id="ARBA00010700"/>
    </source>
</evidence>
<feature type="transmembrane region" description="Helical" evidence="5">
    <location>
        <begin position="12"/>
        <end position="35"/>
    </location>
</feature>
<evidence type="ECO:0000256" key="4">
    <source>
        <dbReference type="ARBA" id="ARBA00031297"/>
    </source>
</evidence>
<keyword evidence="3" id="KW-0843">Virulence</keyword>
<reference evidence="6" key="3">
    <citation type="submission" date="2015-06" db="EMBL/GenBank/DDBJ databases">
        <authorList>
            <person name="Hoefler B.C."/>
            <person name="Straight P.D."/>
        </authorList>
    </citation>
    <scope>NUCLEOTIDE SEQUENCE</scope>
    <source>
        <strain evidence="6">91E135</strain>
        <plasmid evidence="6">lp150</plasmid>
    </source>
</reference>
<protein>
    <recommendedName>
        <fullName evidence="2">Protein BptA</fullName>
    </recommendedName>
    <alternativeName>
        <fullName evidence="4">Borrelial persistence in ticks protein A</fullName>
    </alternativeName>
</protein>
<evidence type="ECO:0000256" key="3">
    <source>
        <dbReference type="ARBA" id="ARBA00023026"/>
    </source>
</evidence>
<evidence type="ECO:0000256" key="5">
    <source>
        <dbReference type="SAM" id="Phobius"/>
    </source>
</evidence>
<dbReference type="AlphaFoldDB" id="T1ECN6"/>
<dbReference type="Pfam" id="PF17044">
    <property type="entry name" value="BPTA"/>
    <property type="match status" value="1"/>
</dbReference>
<dbReference type="InterPro" id="IPR031471">
    <property type="entry name" value="BptA"/>
</dbReference>
<evidence type="ECO:0000313" key="6">
    <source>
        <dbReference type="EMBL" id="ADN26507.3"/>
    </source>
</evidence>
<dbReference type="EMBL" id="HM008710">
    <property type="protein sequence ID" value="ADN26507.3"/>
    <property type="molecule type" value="Genomic_DNA"/>
</dbReference>
<name>T1ECN6_BORT9</name>
<comment type="similarity">
    <text evidence="1">Belongs to the BptA family.</text>
</comment>
<reference evidence="6" key="1">
    <citation type="submission" date="2012-01" db="EMBL/GenBank/DDBJ databases">
        <authorList>
            <person name="Campeau S.A."/>
            <person name="Porcella S.F."/>
            <person name="Schwan T.G."/>
            <person name="Barbour A.G."/>
        </authorList>
    </citation>
    <scope>NUCLEOTIDE SEQUENCE</scope>
    <source>
        <strain evidence="6">91E135</strain>
        <plasmid evidence="6">lp150</plasmid>
    </source>
</reference>